<feature type="chain" id="PRO_5020041170" evidence="1">
    <location>
        <begin position="22"/>
        <end position="692"/>
    </location>
</feature>
<keyword evidence="3" id="KW-1185">Reference proteome</keyword>
<comment type="caution">
    <text evidence="2">The sequence shown here is derived from an EMBL/GenBank/DDBJ whole genome shotgun (WGS) entry which is preliminary data.</text>
</comment>
<dbReference type="Proteomes" id="UP000299102">
    <property type="component" value="Unassembled WGS sequence"/>
</dbReference>
<protein>
    <submittedName>
        <fullName evidence="2">Uncharacterized protein</fullName>
    </submittedName>
</protein>
<name>A0A4C1X8F7_EUMVA</name>
<dbReference type="AlphaFoldDB" id="A0A4C1X8F7"/>
<keyword evidence="1" id="KW-0732">Signal</keyword>
<gene>
    <name evidence="2" type="ORF">EVAR_38863_1</name>
</gene>
<organism evidence="2 3">
    <name type="scientific">Eumeta variegata</name>
    <name type="common">Bagworm moth</name>
    <name type="synonym">Eumeta japonica</name>
    <dbReference type="NCBI Taxonomy" id="151549"/>
    <lineage>
        <taxon>Eukaryota</taxon>
        <taxon>Metazoa</taxon>
        <taxon>Ecdysozoa</taxon>
        <taxon>Arthropoda</taxon>
        <taxon>Hexapoda</taxon>
        <taxon>Insecta</taxon>
        <taxon>Pterygota</taxon>
        <taxon>Neoptera</taxon>
        <taxon>Endopterygota</taxon>
        <taxon>Lepidoptera</taxon>
        <taxon>Glossata</taxon>
        <taxon>Ditrysia</taxon>
        <taxon>Tineoidea</taxon>
        <taxon>Psychidae</taxon>
        <taxon>Oiketicinae</taxon>
        <taxon>Eumeta</taxon>
    </lineage>
</organism>
<sequence length="692" mass="77859">MDRRKTAKILILLHIITSVTITKSDEQRYKRDIGYIKNILKSTISRIHGFVKSKATALTSPPQDIVYVTKLQNGTHIYRTSKYKLYLTPISLQHLPNGDISSSPMVEKKPVFSVVEAYLGTKTPQETVEALVDVKNLIKSGVLDAQELFVPFATRPPHVVYQPPDENDNNMRPSQLRLPIESTPKPFLNVQKPSSGPAKTSFVFPEAVGSPFTSYGLPLQGVSPIKEIEKMRQTIVPTATQMVSNFSQKMHPVDVQSVKEFIAVPKAVVQNNGYNFKQINTESDVTAYNGAPQISTSNAPIKVVDSFTTNNLIPTPPRHIFERIHEVATSTLQIQQSPEMDSLFQLNNQYINYNIADTQTSKGENFLSIKRGVSYEKQNDSNLINEISNRTSVDVVLPIENSVLIEAKNKSQRMTNLHGSVGDHSYIRSNGGQTVMEATLQHIGTNKNVAESSLDETNSDFNVKNEYFSYKIVNNNKSVKEKKITDTTFQIENTDEVVTDTQTQRQGHVFNISYNGVTTSPETNDTAEGLKKIMEPLNTNYSFFEENAQSTNNDSVIDGSNKNYSYKLVRNRNELVANDDRKTYLVEENLPKQDFGLQPFKLNPENDRYVYDVNKDIAKNDAIENTKPKLPNVKKISLHDNPIIVLPEETNIYKFKQTENDGTVIDILGDINSEVKYQIENSDVDSHRGDIP</sequence>
<accession>A0A4C1X8F7</accession>
<evidence type="ECO:0000256" key="1">
    <source>
        <dbReference type="SAM" id="SignalP"/>
    </source>
</evidence>
<feature type="signal peptide" evidence="1">
    <location>
        <begin position="1"/>
        <end position="21"/>
    </location>
</feature>
<evidence type="ECO:0000313" key="3">
    <source>
        <dbReference type="Proteomes" id="UP000299102"/>
    </source>
</evidence>
<dbReference type="EMBL" id="BGZK01000740">
    <property type="protein sequence ID" value="GBP58624.1"/>
    <property type="molecule type" value="Genomic_DNA"/>
</dbReference>
<proteinExistence type="predicted"/>
<dbReference type="OrthoDB" id="7481064at2759"/>
<evidence type="ECO:0000313" key="2">
    <source>
        <dbReference type="EMBL" id="GBP58624.1"/>
    </source>
</evidence>
<reference evidence="2 3" key="1">
    <citation type="journal article" date="2019" name="Commun. Biol.">
        <title>The bagworm genome reveals a unique fibroin gene that provides high tensile strength.</title>
        <authorList>
            <person name="Kono N."/>
            <person name="Nakamura H."/>
            <person name="Ohtoshi R."/>
            <person name="Tomita M."/>
            <person name="Numata K."/>
            <person name="Arakawa K."/>
        </authorList>
    </citation>
    <scope>NUCLEOTIDE SEQUENCE [LARGE SCALE GENOMIC DNA]</scope>
</reference>